<dbReference type="Gene3D" id="1.20.1250.20">
    <property type="entry name" value="MFS general substrate transporter like domains"/>
    <property type="match status" value="1"/>
</dbReference>
<feature type="transmembrane region" description="Helical" evidence="6">
    <location>
        <begin position="175"/>
        <end position="194"/>
    </location>
</feature>
<keyword evidence="3 6" id="KW-0812">Transmembrane</keyword>
<dbReference type="SUPFAM" id="SSF103473">
    <property type="entry name" value="MFS general substrate transporter"/>
    <property type="match status" value="1"/>
</dbReference>
<dbReference type="AlphaFoldDB" id="A0A164M676"/>
<dbReference type="RefSeq" id="WP_067589702.1">
    <property type="nucleotide sequence ID" value="NZ_JABMCZ010000004.1"/>
</dbReference>
<evidence type="ECO:0000256" key="6">
    <source>
        <dbReference type="SAM" id="Phobius"/>
    </source>
</evidence>
<evidence type="ECO:0000256" key="4">
    <source>
        <dbReference type="ARBA" id="ARBA00022989"/>
    </source>
</evidence>
<name>A0A164M676_9NOCA</name>
<protein>
    <submittedName>
        <fullName evidence="8">MFS transporter</fullName>
    </submittedName>
</protein>
<dbReference type="PROSITE" id="PS50850">
    <property type="entry name" value="MFS"/>
    <property type="match status" value="1"/>
</dbReference>
<dbReference type="InterPro" id="IPR036259">
    <property type="entry name" value="MFS_trans_sf"/>
</dbReference>
<accession>A0A164M676</accession>
<feature type="transmembrane region" description="Helical" evidence="6">
    <location>
        <begin position="88"/>
        <end position="107"/>
    </location>
</feature>
<sequence>MSTTLETASPTAVRTGSPSARVLIPALFGSFVIVLDASAVNVAVPVLGRELGASVSGLQWVLDGYTLMFAALMLSAGALADRIGAGRAFSIGLAGFTLASVACGAAPNLGTLIGARFVQGIAAALVLPSSLSLVRQGFADPARRAWALSMWAVAGSVAIAGGPVAGGVLTGMVSWRAIFLINVPFGIAALVFVARMAPSPRRAAPLDLLGQATAVLASAALTFALIEGGQAGFGSGPVLGALVLTVLSGAAFFVVESRVEQPMVPLGMFRARGVSITMAVGFAFNAAFYGIVFLLSLYLQQVRGLSAPATGAAFVPMMAIIGLANVASPRVAARFGPRVPIVGGLLLVVLGSILLLGVHDSTPAPLLAVLAVPVGAGGGLLVPTVMSVLLEAVPADRSGMASGVFNAIRQMGAAMAVAVYGSLVAGGAGFHHGMTVDLLIGAALVLTSAVAALAVRTADR</sequence>
<feature type="transmembrane region" description="Helical" evidence="6">
    <location>
        <begin position="364"/>
        <end position="390"/>
    </location>
</feature>
<feature type="transmembrane region" description="Helical" evidence="6">
    <location>
        <begin position="339"/>
        <end position="358"/>
    </location>
</feature>
<feature type="transmembrane region" description="Helical" evidence="6">
    <location>
        <begin position="305"/>
        <end position="327"/>
    </location>
</feature>
<evidence type="ECO:0000313" key="9">
    <source>
        <dbReference type="Proteomes" id="UP000076512"/>
    </source>
</evidence>
<proteinExistence type="predicted"/>
<dbReference type="PANTHER" id="PTHR42718">
    <property type="entry name" value="MAJOR FACILITATOR SUPERFAMILY MULTIDRUG TRANSPORTER MFSC"/>
    <property type="match status" value="1"/>
</dbReference>
<feature type="transmembrane region" description="Helical" evidence="6">
    <location>
        <begin position="436"/>
        <end position="455"/>
    </location>
</feature>
<dbReference type="Pfam" id="PF07690">
    <property type="entry name" value="MFS_1"/>
    <property type="match status" value="1"/>
</dbReference>
<dbReference type="Proteomes" id="UP000076512">
    <property type="component" value="Unassembled WGS sequence"/>
</dbReference>
<evidence type="ECO:0000313" key="8">
    <source>
        <dbReference type="EMBL" id="KZM73075.1"/>
    </source>
</evidence>
<feature type="domain" description="Major facilitator superfamily (MFS) profile" evidence="7">
    <location>
        <begin position="22"/>
        <end position="460"/>
    </location>
</feature>
<evidence type="ECO:0000256" key="3">
    <source>
        <dbReference type="ARBA" id="ARBA00022692"/>
    </source>
</evidence>
<dbReference type="CDD" id="cd17321">
    <property type="entry name" value="MFS_MMR_MDR_like"/>
    <property type="match status" value="1"/>
</dbReference>
<dbReference type="GO" id="GO:0022857">
    <property type="term" value="F:transmembrane transporter activity"/>
    <property type="evidence" value="ECO:0007669"/>
    <property type="project" value="InterPro"/>
</dbReference>
<evidence type="ECO:0000256" key="2">
    <source>
        <dbReference type="ARBA" id="ARBA00022448"/>
    </source>
</evidence>
<feature type="transmembrane region" description="Helical" evidence="6">
    <location>
        <begin position="238"/>
        <end position="255"/>
    </location>
</feature>
<comment type="subcellular location">
    <subcellularLocation>
        <location evidence="1">Cell membrane</location>
        <topology evidence="1">Multi-pass membrane protein</topology>
    </subcellularLocation>
</comment>
<evidence type="ECO:0000256" key="5">
    <source>
        <dbReference type="ARBA" id="ARBA00023136"/>
    </source>
</evidence>
<keyword evidence="2" id="KW-0813">Transport</keyword>
<dbReference type="EMBL" id="LWGR01000007">
    <property type="protein sequence ID" value="KZM73075.1"/>
    <property type="molecule type" value="Genomic_DNA"/>
</dbReference>
<keyword evidence="5 6" id="KW-0472">Membrane</keyword>
<gene>
    <name evidence="8" type="ORF">AWN90_30630</name>
</gene>
<dbReference type="Gene3D" id="1.20.1720.10">
    <property type="entry name" value="Multidrug resistance protein D"/>
    <property type="match status" value="1"/>
</dbReference>
<feature type="transmembrane region" description="Helical" evidence="6">
    <location>
        <begin position="276"/>
        <end position="299"/>
    </location>
</feature>
<dbReference type="PANTHER" id="PTHR42718:SF9">
    <property type="entry name" value="MAJOR FACILITATOR SUPERFAMILY MULTIDRUG TRANSPORTER MFSC"/>
    <property type="match status" value="1"/>
</dbReference>
<dbReference type="OrthoDB" id="9781469at2"/>
<feature type="transmembrane region" description="Helical" evidence="6">
    <location>
        <begin position="113"/>
        <end position="134"/>
    </location>
</feature>
<organism evidence="8 9">
    <name type="scientific">Nocardia terpenica</name>
    <dbReference type="NCBI Taxonomy" id="455432"/>
    <lineage>
        <taxon>Bacteria</taxon>
        <taxon>Bacillati</taxon>
        <taxon>Actinomycetota</taxon>
        <taxon>Actinomycetes</taxon>
        <taxon>Mycobacteriales</taxon>
        <taxon>Nocardiaceae</taxon>
        <taxon>Nocardia</taxon>
    </lineage>
</organism>
<reference evidence="8 9" key="1">
    <citation type="submission" date="2016-04" db="EMBL/GenBank/DDBJ databases">
        <authorList>
            <person name="Evans L.H."/>
            <person name="Alamgir A."/>
            <person name="Owens N."/>
            <person name="Weber N.D."/>
            <person name="Virtaneva K."/>
            <person name="Barbian K."/>
            <person name="Babar A."/>
            <person name="Rosenke K."/>
        </authorList>
    </citation>
    <scope>NUCLEOTIDE SEQUENCE [LARGE SCALE GENOMIC DNA]</scope>
    <source>
        <strain evidence="8 9">IFM 0406</strain>
    </source>
</reference>
<dbReference type="GO" id="GO:0005886">
    <property type="term" value="C:plasma membrane"/>
    <property type="evidence" value="ECO:0007669"/>
    <property type="project" value="UniProtKB-SubCell"/>
</dbReference>
<feature type="transmembrane region" description="Helical" evidence="6">
    <location>
        <begin position="206"/>
        <end position="226"/>
    </location>
</feature>
<feature type="transmembrane region" description="Helical" evidence="6">
    <location>
        <begin position="411"/>
        <end position="430"/>
    </location>
</feature>
<keyword evidence="9" id="KW-1185">Reference proteome</keyword>
<dbReference type="STRING" id="455432.AWN90_30630"/>
<dbReference type="InterPro" id="IPR020846">
    <property type="entry name" value="MFS_dom"/>
</dbReference>
<feature type="transmembrane region" description="Helical" evidence="6">
    <location>
        <begin position="146"/>
        <end position="169"/>
    </location>
</feature>
<feature type="transmembrane region" description="Helical" evidence="6">
    <location>
        <begin position="64"/>
        <end position="81"/>
    </location>
</feature>
<feature type="transmembrane region" description="Helical" evidence="6">
    <location>
        <begin position="22"/>
        <end position="44"/>
    </location>
</feature>
<keyword evidence="4 6" id="KW-1133">Transmembrane helix</keyword>
<evidence type="ECO:0000256" key="1">
    <source>
        <dbReference type="ARBA" id="ARBA00004651"/>
    </source>
</evidence>
<dbReference type="InterPro" id="IPR011701">
    <property type="entry name" value="MFS"/>
</dbReference>
<evidence type="ECO:0000259" key="7">
    <source>
        <dbReference type="PROSITE" id="PS50850"/>
    </source>
</evidence>
<comment type="caution">
    <text evidence="8">The sequence shown here is derived from an EMBL/GenBank/DDBJ whole genome shotgun (WGS) entry which is preliminary data.</text>
</comment>